<evidence type="ECO:0000313" key="2">
    <source>
        <dbReference type="EnsemblMetazoa" id="Aqu2.1.11760_001"/>
    </source>
</evidence>
<dbReference type="Pfam" id="PF18199">
    <property type="entry name" value="Dynein_C"/>
    <property type="match status" value="1"/>
</dbReference>
<proteinExistence type="predicted"/>
<organism evidence="2">
    <name type="scientific">Amphimedon queenslandica</name>
    <name type="common">Sponge</name>
    <dbReference type="NCBI Taxonomy" id="400682"/>
    <lineage>
        <taxon>Eukaryota</taxon>
        <taxon>Metazoa</taxon>
        <taxon>Porifera</taxon>
        <taxon>Demospongiae</taxon>
        <taxon>Heteroscleromorpha</taxon>
        <taxon>Haplosclerida</taxon>
        <taxon>Niphatidae</taxon>
        <taxon>Amphimedon</taxon>
    </lineage>
</organism>
<dbReference type="InterPro" id="IPR041228">
    <property type="entry name" value="Dynein_C"/>
</dbReference>
<evidence type="ECO:0000259" key="1">
    <source>
        <dbReference type="Pfam" id="PF18199"/>
    </source>
</evidence>
<accession>A0A1X7TBE4</accession>
<dbReference type="Gene3D" id="1.20.1270.280">
    <property type="match status" value="1"/>
</dbReference>
<dbReference type="AlphaFoldDB" id="A0A1X7TBE4"/>
<name>A0A1X7TBE4_AMPQE</name>
<protein>
    <recommendedName>
        <fullName evidence="1">Dynein heavy chain C-terminal domain-containing protein</fullName>
    </recommendedName>
</protein>
<reference evidence="2" key="1">
    <citation type="submission" date="2017-05" db="UniProtKB">
        <authorList>
            <consortium name="EnsemblMetazoa"/>
        </authorList>
    </citation>
    <scope>IDENTIFICATION</scope>
</reference>
<dbReference type="InParanoid" id="A0A1X7TBE4"/>
<dbReference type="EnsemblMetazoa" id="Aqu2.1.11760_001">
    <property type="protein sequence ID" value="Aqu2.1.11760_001"/>
    <property type="gene ID" value="Aqu2.1.11760"/>
</dbReference>
<dbReference type="STRING" id="400682.A0A1X7TBE4"/>
<feature type="domain" description="Dynein heavy chain C-terminal" evidence="1">
    <location>
        <begin position="6"/>
        <end position="51"/>
    </location>
</feature>
<sequence>VHARLQKMGAIAPMNIFLRQEIGRMQRVITIVRNTLQDLQLAIDGTIVMSE</sequence>